<keyword evidence="3" id="KW-0812">Transmembrane</keyword>
<dbReference type="PRINTS" id="PR00762">
    <property type="entry name" value="CLCHANNEL"/>
</dbReference>
<reference evidence="9 10" key="1">
    <citation type="submission" date="2018-11" db="EMBL/GenBank/DDBJ databases">
        <authorList>
            <consortium name="Pathogen Informatics"/>
        </authorList>
    </citation>
    <scope>NUCLEOTIDE SEQUENCE [LARGE SCALE GENOMIC DNA]</scope>
</reference>
<evidence type="ECO:0000313" key="9">
    <source>
        <dbReference type="EMBL" id="VDM76621.1"/>
    </source>
</evidence>
<comment type="subcellular location">
    <subcellularLocation>
        <location evidence="1">Membrane</location>
        <topology evidence="1">Multi-pass membrane protein</topology>
    </subcellularLocation>
</comment>
<dbReference type="EMBL" id="UYYB01097361">
    <property type="protein sequence ID" value="VDM76621.1"/>
    <property type="molecule type" value="Genomic_DNA"/>
</dbReference>
<evidence type="ECO:0000313" key="10">
    <source>
        <dbReference type="Proteomes" id="UP000270094"/>
    </source>
</evidence>
<dbReference type="SUPFAM" id="SSF81340">
    <property type="entry name" value="Clc chloride channel"/>
    <property type="match status" value="1"/>
</dbReference>
<evidence type="ECO:0000256" key="3">
    <source>
        <dbReference type="ARBA" id="ARBA00022692"/>
    </source>
</evidence>
<protein>
    <submittedName>
        <fullName evidence="9">Uncharacterized protein</fullName>
    </submittedName>
</protein>
<keyword evidence="6" id="KW-0406">Ion transport</keyword>
<keyword evidence="2" id="KW-0813">Transport</keyword>
<evidence type="ECO:0000256" key="1">
    <source>
        <dbReference type="ARBA" id="ARBA00004141"/>
    </source>
</evidence>
<gene>
    <name evidence="9" type="ORF">SVUK_LOCUS11619</name>
</gene>
<dbReference type="Proteomes" id="UP000270094">
    <property type="component" value="Unassembled WGS sequence"/>
</dbReference>
<evidence type="ECO:0000256" key="2">
    <source>
        <dbReference type="ARBA" id="ARBA00022448"/>
    </source>
</evidence>
<dbReference type="InterPro" id="IPR014743">
    <property type="entry name" value="Cl-channel_core"/>
</dbReference>
<evidence type="ECO:0000256" key="4">
    <source>
        <dbReference type="ARBA" id="ARBA00022737"/>
    </source>
</evidence>
<accession>A0A3P7IUJ1</accession>
<proteinExistence type="predicted"/>
<keyword evidence="4" id="KW-0677">Repeat</keyword>
<dbReference type="OrthoDB" id="4564at2759"/>
<name>A0A3P7IUJ1_STRVU</name>
<dbReference type="Pfam" id="PF00654">
    <property type="entry name" value="Voltage_CLC"/>
    <property type="match status" value="1"/>
</dbReference>
<dbReference type="Gene3D" id="1.10.3080.10">
    <property type="entry name" value="Clc chloride channel"/>
    <property type="match status" value="1"/>
</dbReference>
<sequence length="362" mass="40078">MVLALFLLTHYVFCAICMTLPVPSGCFMPIFVLGAAIGRLFGEIVAVTIPALVGTGLIVAVTVPALVGNGLVVNPGVYSVVGKGVNQPAQILPKWTKISALKKTNLPDPVPSGSGMAVLISNAVCAYLTPSFFDTIIKIKHLPFLPDIPPSSNIVHIIQAENIMVSPVQFVTKIISYADIQQTLIDGPDFKIFPVVGEEARREEAGRRVRKAIETIDMHFRTSFKEIFDHTSTITSPTNTRTKSESSLPPKFTLTREAPAALQREDEKRNLARRHLQKLVRVKYLQNDQEEFVSDLAQLLLKHQTLKLLNIEDIMQRHWEAARLNEEVDLTDDIDPAPFQIVKKTSLFNVSHTSFPCVFICG</sequence>
<dbReference type="GO" id="GO:0005247">
    <property type="term" value="F:voltage-gated chloride channel activity"/>
    <property type="evidence" value="ECO:0007669"/>
    <property type="project" value="TreeGrafter"/>
</dbReference>
<dbReference type="Gene3D" id="3.10.580.10">
    <property type="entry name" value="CBS-domain"/>
    <property type="match status" value="2"/>
</dbReference>
<evidence type="ECO:0000256" key="7">
    <source>
        <dbReference type="ARBA" id="ARBA00023136"/>
    </source>
</evidence>
<dbReference type="InterPro" id="IPR050970">
    <property type="entry name" value="Cl_channel_volt-gated"/>
</dbReference>
<keyword evidence="10" id="KW-1185">Reference proteome</keyword>
<dbReference type="InterPro" id="IPR046342">
    <property type="entry name" value="CBS_dom_sf"/>
</dbReference>
<organism evidence="9 10">
    <name type="scientific">Strongylus vulgaris</name>
    <name type="common">Blood worm</name>
    <dbReference type="NCBI Taxonomy" id="40348"/>
    <lineage>
        <taxon>Eukaryota</taxon>
        <taxon>Metazoa</taxon>
        <taxon>Ecdysozoa</taxon>
        <taxon>Nematoda</taxon>
        <taxon>Chromadorea</taxon>
        <taxon>Rhabditida</taxon>
        <taxon>Rhabditina</taxon>
        <taxon>Rhabditomorpha</taxon>
        <taxon>Strongyloidea</taxon>
        <taxon>Strongylidae</taxon>
        <taxon>Strongylus</taxon>
    </lineage>
</organism>
<dbReference type="PANTHER" id="PTHR45720">
    <property type="entry name" value="CHLORIDE CHANNEL PROTEIN 2"/>
    <property type="match status" value="1"/>
</dbReference>
<keyword evidence="5" id="KW-1133">Transmembrane helix</keyword>
<evidence type="ECO:0000256" key="6">
    <source>
        <dbReference type="ARBA" id="ARBA00023065"/>
    </source>
</evidence>
<evidence type="ECO:0000256" key="8">
    <source>
        <dbReference type="ARBA" id="ARBA00023214"/>
    </source>
</evidence>
<evidence type="ECO:0000256" key="5">
    <source>
        <dbReference type="ARBA" id="ARBA00022989"/>
    </source>
</evidence>
<dbReference type="PANTHER" id="PTHR45720:SF10">
    <property type="entry name" value="CHLORIDE CHANNEL PROTEIN 2"/>
    <property type="match status" value="1"/>
</dbReference>
<keyword evidence="7" id="KW-0472">Membrane</keyword>
<keyword evidence="8" id="KW-0868">Chloride</keyword>
<dbReference type="GO" id="GO:0005886">
    <property type="term" value="C:plasma membrane"/>
    <property type="evidence" value="ECO:0007669"/>
    <property type="project" value="TreeGrafter"/>
</dbReference>
<dbReference type="InterPro" id="IPR001807">
    <property type="entry name" value="ClC"/>
</dbReference>
<dbReference type="AlphaFoldDB" id="A0A3P7IUJ1"/>